<sequence>MTNPTAKPKRHLHRILMAGGAGLVAITVGVYGILGGYGNSQSANSCAVSLAMAENAAPHVGGEVAAFLPAERPLDLSALAFQNDKGESRTLAGFSGRTVLLNLWATWCGPCRKEMPALDQLQAERGGKDFEVVAVSVDRGSEEKPKAFLEEMGIHTLAFRHDPSNQIIADLRKVAKAPGLPTTILVGPDGCEVGTMYGPAEWASGEAKGLIDKAVEAARPAS</sequence>
<evidence type="ECO:0000256" key="2">
    <source>
        <dbReference type="SAM" id="Phobius"/>
    </source>
</evidence>
<dbReference type="PANTHER" id="PTHR42852:SF13">
    <property type="entry name" value="PROTEIN DIPZ"/>
    <property type="match status" value="1"/>
</dbReference>
<dbReference type="InterPro" id="IPR000866">
    <property type="entry name" value="AhpC/TSA"/>
</dbReference>
<comment type="caution">
    <text evidence="4">The sequence shown here is derived from an EMBL/GenBank/DDBJ whole genome shotgun (WGS) entry which is preliminary data.</text>
</comment>
<dbReference type="InterPro" id="IPR017937">
    <property type="entry name" value="Thioredoxin_CS"/>
</dbReference>
<dbReference type="EMBL" id="JBHUFA010000016">
    <property type="protein sequence ID" value="MFD1697554.1"/>
    <property type="molecule type" value="Genomic_DNA"/>
</dbReference>
<feature type="transmembrane region" description="Helical" evidence="2">
    <location>
        <begin position="12"/>
        <end position="34"/>
    </location>
</feature>
<feature type="domain" description="Thioredoxin" evidence="3">
    <location>
        <begin position="46"/>
        <end position="220"/>
    </location>
</feature>
<dbReference type="SUPFAM" id="SSF52833">
    <property type="entry name" value="Thioredoxin-like"/>
    <property type="match status" value="1"/>
</dbReference>
<dbReference type="Proteomes" id="UP001597327">
    <property type="component" value="Unassembled WGS sequence"/>
</dbReference>
<keyword evidence="2" id="KW-0812">Transmembrane</keyword>
<keyword evidence="5" id="KW-1185">Reference proteome</keyword>
<dbReference type="InterPro" id="IPR050553">
    <property type="entry name" value="Thioredoxin_ResA/DsbE_sf"/>
</dbReference>
<evidence type="ECO:0000259" key="3">
    <source>
        <dbReference type="PROSITE" id="PS51352"/>
    </source>
</evidence>
<dbReference type="PROSITE" id="PS00194">
    <property type="entry name" value="THIOREDOXIN_1"/>
    <property type="match status" value="1"/>
</dbReference>
<gene>
    <name evidence="4" type="ORF">ACFSC7_18705</name>
</gene>
<proteinExistence type="predicted"/>
<dbReference type="Gene3D" id="3.40.30.10">
    <property type="entry name" value="Glutaredoxin"/>
    <property type="match status" value="1"/>
</dbReference>
<name>A0ABW4JZE4_9HYPH</name>
<evidence type="ECO:0000256" key="1">
    <source>
        <dbReference type="ARBA" id="ARBA00023284"/>
    </source>
</evidence>
<dbReference type="PANTHER" id="PTHR42852">
    <property type="entry name" value="THIOL:DISULFIDE INTERCHANGE PROTEIN DSBE"/>
    <property type="match status" value="1"/>
</dbReference>
<keyword evidence="1" id="KW-0676">Redox-active center</keyword>
<dbReference type="NCBIfam" id="NF047696">
    <property type="entry name" value="ThlDiSintTplARhiz"/>
    <property type="match status" value="1"/>
</dbReference>
<protein>
    <submittedName>
        <fullName evidence="4">TlpA disulfide reductase family protein</fullName>
    </submittedName>
</protein>
<dbReference type="Pfam" id="PF00578">
    <property type="entry name" value="AhpC-TSA"/>
    <property type="match status" value="1"/>
</dbReference>
<accession>A0ABW4JZE4</accession>
<dbReference type="PROSITE" id="PS51352">
    <property type="entry name" value="THIOREDOXIN_2"/>
    <property type="match status" value="1"/>
</dbReference>
<keyword evidence="2" id="KW-1133">Transmembrane helix</keyword>
<keyword evidence="2" id="KW-0472">Membrane</keyword>
<evidence type="ECO:0000313" key="5">
    <source>
        <dbReference type="Proteomes" id="UP001597327"/>
    </source>
</evidence>
<dbReference type="RefSeq" id="WP_149893270.1">
    <property type="nucleotide sequence ID" value="NZ_JBHUFA010000016.1"/>
</dbReference>
<reference evidence="5" key="1">
    <citation type="journal article" date="2019" name="Int. J. Syst. Evol. Microbiol.">
        <title>The Global Catalogue of Microorganisms (GCM) 10K type strain sequencing project: providing services to taxonomists for standard genome sequencing and annotation.</title>
        <authorList>
            <consortium name="The Broad Institute Genomics Platform"/>
            <consortium name="The Broad Institute Genome Sequencing Center for Infectious Disease"/>
            <person name="Wu L."/>
            <person name="Ma J."/>
        </authorList>
    </citation>
    <scope>NUCLEOTIDE SEQUENCE [LARGE SCALE GENOMIC DNA]</scope>
    <source>
        <strain evidence="5">JCM 3369</strain>
    </source>
</reference>
<dbReference type="CDD" id="cd02966">
    <property type="entry name" value="TlpA_like_family"/>
    <property type="match status" value="1"/>
</dbReference>
<organism evidence="4 5">
    <name type="scientific">Roseibium aestuarii</name>
    <dbReference type="NCBI Taxonomy" id="2600299"/>
    <lineage>
        <taxon>Bacteria</taxon>
        <taxon>Pseudomonadati</taxon>
        <taxon>Pseudomonadota</taxon>
        <taxon>Alphaproteobacteria</taxon>
        <taxon>Hyphomicrobiales</taxon>
        <taxon>Stappiaceae</taxon>
        <taxon>Roseibium</taxon>
    </lineage>
</organism>
<evidence type="ECO:0000313" key="4">
    <source>
        <dbReference type="EMBL" id="MFD1697554.1"/>
    </source>
</evidence>
<dbReference type="InterPro" id="IPR036249">
    <property type="entry name" value="Thioredoxin-like_sf"/>
</dbReference>
<dbReference type="InterPro" id="IPR013766">
    <property type="entry name" value="Thioredoxin_domain"/>
</dbReference>